<dbReference type="Pfam" id="PF00076">
    <property type="entry name" value="RRM_1"/>
    <property type="match status" value="1"/>
</dbReference>
<dbReference type="CDD" id="cd12398">
    <property type="entry name" value="RRM_CSTF2_RNA15_like"/>
    <property type="match status" value="1"/>
</dbReference>
<sequence>MSQPSNIVFVGNIPFELTEEQLSDIFSEVGPVVKFKLVFHHDTGKPRGYGFCEYADIETASSAIRNHRSLGNGTDHDVNSRKLRLDFADPMVLERQFPNEFRARSKGYNTASAAPANKLRIEQINTAIDSLTSEQKIQFLAQMKDLANSDPNRVRLLLNQSPQMAYSLFHTMASLELIDGNIIRSLVGPGIGDYPQMDKLGNLPKPPAPPVPAMPNLPISQTSTYSQPSLFAAQQPQQQYQPPPMQSMTDMQKMMNKYKFFHQISDNRSLT</sequence>
<dbReference type="OrthoDB" id="272703at2759"/>
<evidence type="ECO:0000259" key="3">
    <source>
        <dbReference type="PROSITE" id="PS50102"/>
    </source>
</evidence>
<dbReference type="GO" id="GO:0005847">
    <property type="term" value="C:mRNA cleavage and polyadenylation specificity factor complex"/>
    <property type="evidence" value="ECO:0007669"/>
    <property type="project" value="TreeGrafter"/>
</dbReference>
<dbReference type="PANTHER" id="PTHR45735">
    <property type="entry name" value="CLEAVAGE STIMULATION FACTOR SUBUNIT 2"/>
    <property type="match status" value="1"/>
</dbReference>
<dbReference type="InterPro" id="IPR000504">
    <property type="entry name" value="RRM_dom"/>
</dbReference>
<protein>
    <recommendedName>
        <fullName evidence="3">RRM domain-containing protein</fullName>
    </recommendedName>
</protein>
<feature type="region of interest" description="Disordered" evidence="2">
    <location>
        <begin position="200"/>
        <end position="219"/>
    </location>
</feature>
<proteinExistence type="predicted"/>
<evidence type="ECO:0000313" key="5">
    <source>
        <dbReference type="Proteomes" id="UP001150538"/>
    </source>
</evidence>
<accession>A0A9W8A0T9</accession>
<dbReference type="Proteomes" id="UP001150538">
    <property type="component" value="Unassembled WGS sequence"/>
</dbReference>
<organism evidence="4 5">
    <name type="scientific">Mycoemilia scoparia</name>
    <dbReference type="NCBI Taxonomy" id="417184"/>
    <lineage>
        <taxon>Eukaryota</taxon>
        <taxon>Fungi</taxon>
        <taxon>Fungi incertae sedis</taxon>
        <taxon>Zoopagomycota</taxon>
        <taxon>Kickxellomycotina</taxon>
        <taxon>Kickxellomycetes</taxon>
        <taxon>Kickxellales</taxon>
        <taxon>Kickxellaceae</taxon>
        <taxon>Mycoemilia</taxon>
    </lineage>
</organism>
<reference evidence="4" key="1">
    <citation type="submission" date="2022-07" db="EMBL/GenBank/DDBJ databases">
        <title>Phylogenomic reconstructions and comparative analyses of Kickxellomycotina fungi.</title>
        <authorList>
            <person name="Reynolds N.K."/>
            <person name="Stajich J.E."/>
            <person name="Barry K."/>
            <person name="Grigoriev I.V."/>
            <person name="Crous P."/>
            <person name="Smith M.E."/>
        </authorList>
    </citation>
    <scope>NUCLEOTIDE SEQUENCE</scope>
    <source>
        <strain evidence="4">NBRC 100468</strain>
    </source>
</reference>
<dbReference type="PROSITE" id="PS50102">
    <property type="entry name" value="RRM"/>
    <property type="match status" value="1"/>
</dbReference>
<keyword evidence="5" id="KW-1185">Reference proteome</keyword>
<dbReference type="Pfam" id="PF14327">
    <property type="entry name" value="CSTF2_hinge"/>
    <property type="match status" value="1"/>
</dbReference>
<evidence type="ECO:0000256" key="2">
    <source>
        <dbReference type="SAM" id="MobiDB-lite"/>
    </source>
</evidence>
<dbReference type="Gene3D" id="1.25.40.630">
    <property type="match status" value="1"/>
</dbReference>
<dbReference type="GO" id="GO:0003729">
    <property type="term" value="F:mRNA binding"/>
    <property type="evidence" value="ECO:0007669"/>
    <property type="project" value="TreeGrafter"/>
</dbReference>
<evidence type="ECO:0000313" key="4">
    <source>
        <dbReference type="EMBL" id="KAJ1920156.1"/>
    </source>
</evidence>
<feature type="compositionally biased region" description="Pro residues" evidence="2">
    <location>
        <begin position="204"/>
        <end position="215"/>
    </location>
</feature>
<dbReference type="Gene3D" id="3.30.70.330">
    <property type="match status" value="1"/>
</dbReference>
<dbReference type="SMART" id="SM00360">
    <property type="entry name" value="RRM"/>
    <property type="match status" value="1"/>
</dbReference>
<dbReference type="InterPro" id="IPR012677">
    <property type="entry name" value="Nucleotide-bd_a/b_plait_sf"/>
</dbReference>
<keyword evidence="1" id="KW-0694">RNA-binding</keyword>
<gene>
    <name evidence="4" type="ORF">H4219_001529</name>
</gene>
<dbReference type="EMBL" id="JANBPU010000017">
    <property type="protein sequence ID" value="KAJ1920156.1"/>
    <property type="molecule type" value="Genomic_DNA"/>
</dbReference>
<dbReference type="InterPro" id="IPR035979">
    <property type="entry name" value="RBD_domain_sf"/>
</dbReference>
<feature type="domain" description="RRM" evidence="3">
    <location>
        <begin position="6"/>
        <end position="90"/>
    </location>
</feature>
<dbReference type="PANTHER" id="PTHR45735:SF2">
    <property type="entry name" value="CLEAVAGE STIMULATION FACTOR SUBUNIT 2"/>
    <property type="match status" value="1"/>
</dbReference>
<comment type="caution">
    <text evidence="4">The sequence shown here is derived from an EMBL/GenBank/DDBJ whole genome shotgun (WGS) entry which is preliminary data.</text>
</comment>
<dbReference type="InterPro" id="IPR025742">
    <property type="entry name" value="CSTF2_hinge"/>
</dbReference>
<dbReference type="SUPFAM" id="SSF54928">
    <property type="entry name" value="RNA-binding domain, RBD"/>
    <property type="match status" value="1"/>
</dbReference>
<name>A0A9W8A0T9_9FUNG</name>
<evidence type="ECO:0000256" key="1">
    <source>
        <dbReference type="PROSITE-ProRule" id="PRU00176"/>
    </source>
</evidence>
<dbReference type="AlphaFoldDB" id="A0A9W8A0T9"/>